<dbReference type="RefSeq" id="WP_131889633.1">
    <property type="nucleotide sequence ID" value="NZ_SMKU01000013.1"/>
</dbReference>
<dbReference type="Pfam" id="PF00392">
    <property type="entry name" value="GntR"/>
    <property type="match status" value="1"/>
</dbReference>
<dbReference type="PANTHER" id="PTHR44846">
    <property type="entry name" value="MANNOSYL-D-GLYCERATE TRANSPORT/METABOLISM SYSTEM REPRESSOR MNGR-RELATED"/>
    <property type="match status" value="1"/>
</dbReference>
<comment type="caution">
    <text evidence="5">The sequence shown here is derived from an EMBL/GenBank/DDBJ whole genome shotgun (WGS) entry which is preliminary data.</text>
</comment>
<dbReference type="AlphaFoldDB" id="A0A4R5CAS2"/>
<dbReference type="SUPFAM" id="SSF64288">
    <property type="entry name" value="Chorismate lyase-like"/>
    <property type="match status" value="1"/>
</dbReference>
<evidence type="ECO:0000256" key="2">
    <source>
        <dbReference type="ARBA" id="ARBA00023125"/>
    </source>
</evidence>
<evidence type="ECO:0000256" key="1">
    <source>
        <dbReference type="ARBA" id="ARBA00023015"/>
    </source>
</evidence>
<keyword evidence="6" id="KW-1185">Reference proteome</keyword>
<dbReference type="Pfam" id="PF07702">
    <property type="entry name" value="UTRA"/>
    <property type="match status" value="1"/>
</dbReference>
<dbReference type="Gene3D" id="3.40.1410.10">
    <property type="entry name" value="Chorismate lyase-like"/>
    <property type="match status" value="1"/>
</dbReference>
<dbReference type="PROSITE" id="PS50949">
    <property type="entry name" value="HTH_GNTR"/>
    <property type="match status" value="1"/>
</dbReference>
<dbReference type="Gene3D" id="1.10.10.10">
    <property type="entry name" value="Winged helix-like DNA-binding domain superfamily/Winged helix DNA-binding domain"/>
    <property type="match status" value="1"/>
</dbReference>
<dbReference type="InterPro" id="IPR036390">
    <property type="entry name" value="WH_DNA-bd_sf"/>
</dbReference>
<dbReference type="InterPro" id="IPR000524">
    <property type="entry name" value="Tscrpt_reg_HTH_GntR"/>
</dbReference>
<dbReference type="InterPro" id="IPR036388">
    <property type="entry name" value="WH-like_DNA-bd_sf"/>
</dbReference>
<feature type="domain" description="HTH gntR-type" evidence="4">
    <location>
        <begin position="8"/>
        <end position="77"/>
    </location>
</feature>
<protein>
    <submittedName>
        <fullName evidence="5">GntR family transcriptional regulator</fullName>
    </submittedName>
</protein>
<dbReference type="CDD" id="cd07377">
    <property type="entry name" value="WHTH_GntR"/>
    <property type="match status" value="1"/>
</dbReference>
<dbReference type="OrthoDB" id="3214900at2"/>
<dbReference type="GO" id="GO:0003700">
    <property type="term" value="F:DNA-binding transcription factor activity"/>
    <property type="evidence" value="ECO:0007669"/>
    <property type="project" value="InterPro"/>
</dbReference>
<name>A0A4R5CAS2_9ACTN</name>
<dbReference type="InterPro" id="IPR011663">
    <property type="entry name" value="UTRA"/>
</dbReference>
<dbReference type="PANTHER" id="PTHR44846:SF17">
    <property type="entry name" value="GNTR-FAMILY TRANSCRIPTIONAL REGULATOR"/>
    <property type="match status" value="1"/>
</dbReference>
<dbReference type="SUPFAM" id="SSF46785">
    <property type="entry name" value="Winged helix' DNA-binding domain"/>
    <property type="match status" value="1"/>
</dbReference>
<gene>
    <name evidence="5" type="ORF">E1298_05390</name>
</gene>
<organism evidence="5 6">
    <name type="scientific">Actinomadura rubrisoli</name>
    <dbReference type="NCBI Taxonomy" id="2530368"/>
    <lineage>
        <taxon>Bacteria</taxon>
        <taxon>Bacillati</taxon>
        <taxon>Actinomycetota</taxon>
        <taxon>Actinomycetes</taxon>
        <taxon>Streptosporangiales</taxon>
        <taxon>Thermomonosporaceae</taxon>
        <taxon>Actinomadura</taxon>
    </lineage>
</organism>
<keyword evidence="1" id="KW-0805">Transcription regulation</keyword>
<dbReference type="EMBL" id="SMKU01000013">
    <property type="protein sequence ID" value="TDD95300.1"/>
    <property type="molecule type" value="Genomic_DNA"/>
</dbReference>
<dbReference type="SMART" id="SM00345">
    <property type="entry name" value="HTH_GNTR"/>
    <property type="match status" value="1"/>
</dbReference>
<dbReference type="GO" id="GO:0045892">
    <property type="term" value="P:negative regulation of DNA-templated transcription"/>
    <property type="evidence" value="ECO:0007669"/>
    <property type="project" value="TreeGrafter"/>
</dbReference>
<sequence length="256" mass="28420">MAPSRGQTPRYRELAMELRAAIIGGELAPGALVPPESELAERYEVSRNTVRDALSVLVNEGLITAGRGRCGRRVRDRLQFAVHGSRSRSPNRADECRVTGVDTWVADVSDQGHTPGQRIETAIMKPGEPITRRLEIEEGAAVVVRRRLRTVDGAPHNLNDSYYPLDIAEGTAIMYPDDVKPGVTALMRELGHEQVRYRDELFWRMPTPEEIGKLNVEDGVPALLQVRTAYTTQRPARVTITTLPGDRASMVYELPA</sequence>
<evidence type="ECO:0000259" key="4">
    <source>
        <dbReference type="PROSITE" id="PS50949"/>
    </source>
</evidence>
<accession>A0A4R5CAS2</accession>
<proteinExistence type="predicted"/>
<dbReference type="Proteomes" id="UP000294513">
    <property type="component" value="Unassembled WGS sequence"/>
</dbReference>
<dbReference type="PRINTS" id="PR00035">
    <property type="entry name" value="HTHGNTR"/>
</dbReference>
<evidence type="ECO:0000313" key="5">
    <source>
        <dbReference type="EMBL" id="TDD95300.1"/>
    </source>
</evidence>
<evidence type="ECO:0000256" key="3">
    <source>
        <dbReference type="ARBA" id="ARBA00023163"/>
    </source>
</evidence>
<reference evidence="5 6" key="1">
    <citation type="submission" date="2019-03" db="EMBL/GenBank/DDBJ databases">
        <title>Draft genome sequences of novel Actinobacteria.</title>
        <authorList>
            <person name="Sahin N."/>
            <person name="Ay H."/>
            <person name="Saygin H."/>
        </authorList>
    </citation>
    <scope>NUCLEOTIDE SEQUENCE [LARGE SCALE GENOMIC DNA]</scope>
    <source>
        <strain evidence="5 6">H3C3</strain>
    </source>
</reference>
<keyword evidence="3" id="KW-0804">Transcription</keyword>
<evidence type="ECO:0000313" key="6">
    <source>
        <dbReference type="Proteomes" id="UP000294513"/>
    </source>
</evidence>
<dbReference type="GO" id="GO:0003677">
    <property type="term" value="F:DNA binding"/>
    <property type="evidence" value="ECO:0007669"/>
    <property type="project" value="UniProtKB-KW"/>
</dbReference>
<dbReference type="InterPro" id="IPR050679">
    <property type="entry name" value="Bact_HTH_transcr_reg"/>
</dbReference>
<dbReference type="InterPro" id="IPR028978">
    <property type="entry name" value="Chorismate_lyase_/UTRA_dom_sf"/>
</dbReference>
<keyword evidence="2" id="KW-0238">DNA-binding</keyword>
<dbReference type="SMART" id="SM00866">
    <property type="entry name" value="UTRA"/>
    <property type="match status" value="1"/>
</dbReference>